<dbReference type="GO" id="GO:0016491">
    <property type="term" value="F:oxidoreductase activity"/>
    <property type="evidence" value="ECO:0007669"/>
    <property type="project" value="UniProtKB-ARBA"/>
</dbReference>
<evidence type="ECO:0000259" key="1">
    <source>
        <dbReference type="Pfam" id="PF02754"/>
    </source>
</evidence>
<dbReference type="AlphaFoldDB" id="A0A917HCT8"/>
<dbReference type="InterPro" id="IPR004017">
    <property type="entry name" value="Cys_rich_dom"/>
</dbReference>
<dbReference type="EMBL" id="BMGT01000002">
    <property type="protein sequence ID" value="GGG75166.1"/>
    <property type="molecule type" value="Genomic_DNA"/>
</dbReference>
<dbReference type="GO" id="GO:0005829">
    <property type="term" value="C:cytosol"/>
    <property type="evidence" value="ECO:0007669"/>
    <property type="project" value="TreeGrafter"/>
</dbReference>
<organism evidence="2 3">
    <name type="scientific">Edaphobacter dinghuensis</name>
    <dbReference type="NCBI Taxonomy" id="1560005"/>
    <lineage>
        <taxon>Bacteria</taxon>
        <taxon>Pseudomonadati</taxon>
        <taxon>Acidobacteriota</taxon>
        <taxon>Terriglobia</taxon>
        <taxon>Terriglobales</taxon>
        <taxon>Acidobacteriaceae</taxon>
        <taxon>Edaphobacter</taxon>
    </lineage>
</organism>
<dbReference type="Pfam" id="PF02754">
    <property type="entry name" value="CCG"/>
    <property type="match status" value="2"/>
</dbReference>
<name>A0A917HCT8_9BACT</name>
<dbReference type="PANTHER" id="PTHR30296:SF0">
    <property type="entry name" value="LACTATE UTILIZATION PROTEIN A"/>
    <property type="match status" value="1"/>
</dbReference>
<evidence type="ECO:0000313" key="2">
    <source>
        <dbReference type="EMBL" id="GGG75166.1"/>
    </source>
</evidence>
<feature type="domain" description="Cysteine-rich" evidence="1">
    <location>
        <begin position="156"/>
        <end position="241"/>
    </location>
</feature>
<gene>
    <name evidence="2" type="ORF">GCM10011585_17450</name>
</gene>
<dbReference type="Proteomes" id="UP000647241">
    <property type="component" value="Unassembled WGS sequence"/>
</dbReference>
<evidence type="ECO:0000313" key="3">
    <source>
        <dbReference type="Proteomes" id="UP000647241"/>
    </source>
</evidence>
<keyword evidence="3" id="KW-1185">Reference proteome</keyword>
<feature type="domain" description="Cysteine-rich" evidence="1">
    <location>
        <begin position="25"/>
        <end position="106"/>
    </location>
</feature>
<reference evidence="2" key="2">
    <citation type="submission" date="2020-09" db="EMBL/GenBank/DDBJ databases">
        <authorList>
            <person name="Sun Q."/>
            <person name="Zhou Y."/>
        </authorList>
    </citation>
    <scope>NUCLEOTIDE SEQUENCE</scope>
    <source>
        <strain evidence="2">CGMCC 1.12997</strain>
    </source>
</reference>
<proteinExistence type="predicted"/>
<protein>
    <submittedName>
        <fullName evidence="2">Fe-S oxidoreductase</fullName>
    </submittedName>
</protein>
<sequence>MRWGNILSIEFNALACTAGGLALRVSLFITCYNDTLFPETGKSVVKVLERLGHTVEFPAGQTCCGQMHYNTGYQSEAMPLVQRFVDQFREAEAVVVPSSSCVAMMKDHYPKMAAEIGDAKLIADVDALLPRVYEFSEFLTRGLGLEDVGAYYPHRVTYHASCHGLRNLELGDGPLRLLKAVRGIDLVPLEGLEQCCGFGGTFAVKNADVSSAMLSEKTTAILNTKAEACTACDNSCLMHIQGALHRQRTGVKTVHLAEILAGDEGAAR</sequence>
<comment type="caution">
    <text evidence="2">The sequence shown here is derived from an EMBL/GenBank/DDBJ whole genome shotgun (WGS) entry which is preliminary data.</text>
</comment>
<reference evidence="2" key="1">
    <citation type="journal article" date="2014" name="Int. J. Syst. Evol. Microbiol.">
        <title>Complete genome sequence of Corynebacterium casei LMG S-19264T (=DSM 44701T), isolated from a smear-ripened cheese.</title>
        <authorList>
            <consortium name="US DOE Joint Genome Institute (JGI-PGF)"/>
            <person name="Walter F."/>
            <person name="Albersmeier A."/>
            <person name="Kalinowski J."/>
            <person name="Ruckert C."/>
        </authorList>
    </citation>
    <scope>NUCLEOTIDE SEQUENCE</scope>
    <source>
        <strain evidence="2">CGMCC 1.12997</strain>
    </source>
</reference>
<dbReference type="PANTHER" id="PTHR30296">
    <property type="entry name" value="UNCHARACTERIZED PROTEIN YKGE"/>
    <property type="match status" value="1"/>
</dbReference>
<accession>A0A917HCT8</accession>